<proteinExistence type="predicted"/>
<keyword evidence="2 3" id="KW-0808">Transferase</keyword>
<gene>
    <name evidence="3" type="ORF">K1X11_018175</name>
</gene>
<keyword evidence="4" id="KW-1185">Reference proteome</keyword>
<evidence type="ECO:0000313" key="3">
    <source>
        <dbReference type="EMBL" id="WRQ86743.1"/>
    </source>
</evidence>
<keyword evidence="1 3" id="KW-0328">Glycosyltransferase</keyword>
<evidence type="ECO:0000313" key="4">
    <source>
        <dbReference type="Proteomes" id="UP000738431"/>
    </source>
</evidence>
<dbReference type="PANTHER" id="PTHR12526">
    <property type="entry name" value="GLYCOSYLTRANSFERASE"/>
    <property type="match status" value="1"/>
</dbReference>
<dbReference type="SUPFAM" id="SSF53756">
    <property type="entry name" value="UDP-Glycosyltransferase/glycogen phosphorylase"/>
    <property type="match status" value="1"/>
</dbReference>
<protein>
    <submittedName>
        <fullName evidence="3">Glycosyltransferase</fullName>
        <ecNumber evidence="3">2.4.-.-</ecNumber>
    </submittedName>
</protein>
<name>A0ABZ1C4T4_9BACT</name>
<dbReference type="EMBL" id="CP139781">
    <property type="protein sequence ID" value="WRQ86743.1"/>
    <property type="molecule type" value="Genomic_DNA"/>
</dbReference>
<organism evidence="3 4">
    <name type="scientific">Actomonas aquatica</name>
    <dbReference type="NCBI Taxonomy" id="2866162"/>
    <lineage>
        <taxon>Bacteria</taxon>
        <taxon>Pseudomonadati</taxon>
        <taxon>Verrucomicrobiota</taxon>
        <taxon>Opitutia</taxon>
        <taxon>Opitutales</taxon>
        <taxon>Opitutaceae</taxon>
        <taxon>Actomonas</taxon>
    </lineage>
</organism>
<accession>A0ABZ1C4T4</accession>
<dbReference type="Gene3D" id="3.40.50.2000">
    <property type="entry name" value="Glycogen Phosphorylase B"/>
    <property type="match status" value="1"/>
</dbReference>
<dbReference type="RefSeq" id="WP_221030581.1">
    <property type="nucleotide sequence ID" value="NZ_CP139781.1"/>
</dbReference>
<dbReference type="PANTHER" id="PTHR12526:SF510">
    <property type="entry name" value="D-INOSITOL 3-PHOSPHATE GLYCOSYLTRANSFERASE"/>
    <property type="match status" value="1"/>
</dbReference>
<dbReference type="Proteomes" id="UP000738431">
    <property type="component" value="Chromosome"/>
</dbReference>
<evidence type="ECO:0000256" key="2">
    <source>
        <dbReference type="ARBA" id="ARBA00022679"/>
    </source>
</evidence>
<dbReference type="Pfam" id="PF13692">
    <property type="entry name" value="Glyco_trans_1_4"/>
    <property type="match status" value="1"/>
</dbReference>
<reference evidence="3 4" key="1">
    <citation type="submission" date="2023-12" db="EMBL/GenBank/DDBJ databases">
        <title>Description of an unclassified Opitutus bacterium of Verrucomicrobiota.</title>
        <authorList>
            <person name="Zhang D.-F."/>
        </authorList>
    </citation>
    <scope>NUCLEOTIDE SEQUENCE [LARGE SCALE GENOMIC DNA]</scope>
    <source>
        <strain evidence="3 4">WL0086</strain>
    </source>
</reference>
<dbReference type="EC" id="2.4.-.-" evidence="3"/>
<evidence type="ECO:0000256" key="1">
    <source>
        <dbReference type="ARBA" id="ARBA00022676"/>
    </source>
</evidence>
<dbReference type="GO" id="GO:0016757">
    <property type="term" value="F:glycosyltransferase activity"/>
    <property type="evidence" value="ECO:0007669"/>
    <property type="project" value="UniProtKB-KW"/>
</dbReference>
<sequence length="391" mass="43120">MSEMPSLLHVASWVRSIGGVETLLAQHARADAAAGLKATQVSLFDRPPFGGEPEPGYVPLRLGGWSTVRAMRRAMAGVGRENAGALVLWHNGWGLPWFAPADRSARRIVCLWDSVEHFGPWLASVRSWLDGVICMSAAAREDVRRLLPDWPEERTQVLRVPLAAPAGLVVERTRGAELVIGCAGRLVKAQKRWERLVPFVAELRRLGVAYRIEVVSDGPLRPWLQQRLGDDARIAFLGWQDRAAYWQRLQRWDVALSFTDHEGGPIVMLEAMAAGALPVYPAIGGSLVRDYLPGLDARSQYAVGDPVAAARAVQAWAATTEAEVQPVRARAQEIAAGHRPEHYDADFAAFARRIAALPRVSRDGAGEMPRRWWDVLPLGVVTRLMPGALWR</sequence>